<dbReference type="GO" id="GO:0015937">
    <property type="term" value="P:coenzyme A biosynthetic process"/>
    <property type="evidence" value="ECO:0007669"/>
    <property type="project" value="UniProtKB-UniRule"/>
</dbReference>
<dbReference type="InterPro" id="IPR005252">
    <property type="entry name" value="CoaBC"/>
</dbReference>
<evidence type="ECO:0000256" key="3">
    <source>
        <dbReference type="HAMAP-Rule" id="MF_02225"/>
    </source>
</evidence>
<dbReference type="Pfam" id="PF02441">
    <property type="entry name" value="Flavoprotein"/>
    <property type="match status" value="1"/>
</dbReference>
<dbReference type="SUPFAM" id="SSF52507">
    <property type="entry name" value="Homo-oligomeric flavin-containing Cys decarboxylases, HFCD"/>
    <property type="match status" value="1"/>
</dbReference>
<feature type="binding site" evidence="3">
    <location>
        <begin position="305"/>
        <end position="308"/>
    </location>
    <ligand>
        <name>CTP</name>
        <dbReference type="ChEBI" id="CHEBI:37563"/>
    </ligand>
</feature>
<dbReference type="EC" id="4.1.1.36" evidence="3"/>
<evidence type="ECO:0000256" key="4">
    <source>
        <dbReference type="RuleBase" id="RU364078"/>
    </source>
</evidence>
<comment type="similarity">
    <text evidence="3 4">In the C-terminal section; belongs to the PPC synthetase family.</text>
</comment>
<comment type="cofactor">
    <cofactor evidence="3">
        <name>FMN</name>
        <dbReference type="ChEBI" id="CHEBI:58210"/>
    </cofactor>
    <text evidence="3">Binds 1 FMN per subunit.</text>
</comment>
<keyword evidence="3" id="KW-0479">Metal-binding</keyword>
<dbReference type="GO" id="GO:0004633">
    <property type="term" value="F:phosphopantothenoylcysteine decarboxylase activity"/>
    <property type="evidence" value="ECO:0007669"/>
    <property type="project" value="UniProtKB-UniRule"/>
</dbReference>
<dbReference type="AlphaFoldDB" id="A0A1M6KR17"/>
<evidence type="ECO:0000256" key="2">
    <source>
        <dbReference type="ARBA" id="ARBA00023239"/>
    </source>
</evidence>
<dbReference type="UniPathway" id="UPA00241">
    <property type="reaction ID" value="UER00353"/>
</dbReference>
<comment type="caution">
    <text evidence="3">Lacks conserved residue(s) required for the propagation of feature annotation.</text>
</comment>
<dbReference type="GO" id="GO:0015941">
    <property type="term" value="P:pantothenate catabolic process"/>
    <property type="evidence" value="ECO:0007669"/>
    <property type="project" value="InterPro"/>
</dbReference>
<dbReference type="Proteomes" id="UP000243547">
    <property type="component" value="Unassembled WGS sequence"/>
</dbReference>
<evidence type="ECO:0000259" key="5">
    <source>
        <dbReference type="Pfam" id="PF02441"/>
    </source>
</evidence>
<dbReference type="EC" id="6.3.2.5" evidence="3"/>
<keyword evidence="3 4" id="KW-0288">FMN</keyword>
<keyword evidence="3 4" id="KW-0285">Flavoprotein</keyword>
<comment type="pathway">
    <text evidence="3 4">Cofactor biosynthesis; coenzyme A biosynthesis; CoA from (R)-pantothenate: step 3/5.</text>
</comment>
<dbReference type="GO" id="GO:0010181">
    <property type="term" value="F:FMN binding"/>
    <property type="evidence" value="ECO:0007669"/>
    <property type="project" value="UniProtKB-UniRule"/>
</dbReference>
<feature type="binding site" evidence="3">
    <location>
        <position position="280"/>
    </location>
    <ligand>
        <name>CTP</name>
        <dbReference type="ChEBI" id="CHEBI:37563"/>
    </ligand>
</feature>
<keyword evidence="8" id="KW-1185">Reference proteome</keyword>
<evidence type="ECO:0000256" key="1">
    <source>
        <dbReference type="ARBA" id="ARBA00022793"/>
    </source>
</evidence>
<evidence type="ECO:0000259" key="6">
    <source>
        <dbReference type="Pfam" id="PF04127"/>
    </source>
</evidence>
<dbReference type="Pfam" id="PF04127">
    <property type="entry name" value="DFP"/>
    <property type="match status" value="1"/>
</dbReference>
<keyword evidence="3 4" id="KW-0436">Ligase</keyword>
<dbReference type="STRING" id="1120989.SAMN02745227_00221"/>
<dbReference type="SUPFAM" id="SSF102645">
    <property type="entry name" value="CoaB-like"/>
    <property type="match status" value="1"/>
</dbReference>
<comment type="catalytic activity">
    <reaction evidence="3 4">
        <text>(R)-4'-phosphopantothenate + L-cysteine + CTP = N-[(R)-4-phosphopantothenoyl]-L-cysteine + CMP + diphosphate + H(+)</text>
        <dbReference type="Rhea" id="RHEA:19397"/>
        <dbReference type="ChEBI" id="CHEBI:10986"/>
        <dbReference type="ChEBI" id="CHEBI:15378"/>
        <dbReference type="ChEBI" id="CHEBI:33019"/>
        <dbReference type="ChEBI" id="CHEBI:35235"/>
        <dbReference type="ChEBI" id="CHEBI:37563"/>
        <dbReference type="ChEBI" id="CHEBI:59458"/>
        <dbReference type="ChEBI" id="CHEBI:60377"/>
        <dbReference type="EC" id="6.3.2.5"/>
    </reaction>
</comment>
<dbReference type="NCBIfam" id="TIGR00521">
    <property type="entry name" value="coaBC_dfp"/>
    <property type="match status" value="1"/>
</dbReference>
<feature type="active site" description="Proton donor" evidence="3">
    <location>
        <position position="156"/>
    </location>
</feature>
<dbReference type="InterPro" id="IPR035929">
    <property type="entry name" value="CoaB-like_sf"/>
</dbReference>
<dbReference type="InterPro" id="IPR003382">
    <property type="entry name" value="Flavoprotein"/>
</dbReference>
<evidence type="ECO:0000313" key="8">
    <source>
        <dbReference type="Proteomes" id="UP000243547"/>
    </source>
</evidence>
<comment type="catalytic activity">
    <reaction evidence="3 4">
        <text>N-[(R)-4-phosphopantothenoyl]-L-cysteine + H(+) = (R)-4'-phosphopantetheine + CO2</text>
        <dbReference type="Rhea" id="RHEA:16793"/>
        <dbReference type="ChEBI" id="CHEBI:15378"/>
        <dbReference type="ChEBI" id="CHEBI:16526"/>
        <dbReference type="ChEBI" id="CHEBI:59458"/>
        <dbReference type="ChEBI" id="CHEBI:61723"/>
        <dbReference type="EC" id="4.1.1.36"/>
    </reaction>
</comment>
<keyword evidence="1 3" id="KW-0210">Decarboxylase</keyword>
<comment type="cofactor">
    <cofactor evidence="3">
        <name>Mg(2+)</name>
        <dbReference type="ChEBI" id="CHEBI:18420"/>
    </cofactor>
</comment>
<proteinExistence type="inferred from homology"/>
<dbReference type="GO" id="GO:0046872">
    <property type="term" value="F:metal ion binding"/>
    <property type="evidence" value="ECO:0007669"/>
    <property type="project" value="UniProtKB-KW"/>
</dbReference>
<dbReference type="PANTHER" id="PTHR14359">
    <property type="entry name" value="HOMO-OLIGOMERIC FLAVIN CONTAINING CYS DECARBOXYLASE FAMILY"/>
    <property type="match status" value="1"/>
</dbReference>
<gene>
    <name evidence="3" type="primary">coaBC</name>
    <name evidence="7" type="ORF">SAMN02745227_00221</name>
</gene>
<dbReference type="Gene3D" id="3.40.50.10300">
    <property type="entry name" value="CoaB-like"/>
    <property type="match status" value="1"/>
</dbReference>
<comment type="function">
    <text evidence="3">Catalyzes two sequential steps in the biosynthesis of coenzyme A. In the first step cysteine is conjugated to 4'-phosphopantothenate to form 4-phosphopantothenoylcysteine. In the second step the latter compound is decarboxylated to form 4'-phosphopantotheine.</text>
</comment>
<keyword evidence="3" id="KW-0511">Multifunctional enzyme</keyword>
<organism evidence="7 8">
    <name type="scientific">Anaerobranca californiensis DSM 14826</name>
    <dbReference type="NCBI Taxonomy" id="1120989"/>
    <lineage>
        <taxon>Bacteria</taxon>
        <taxon>Bacillati</taxon>
        <taxon>Bacillota</taxon>
        <taxon>Clostridia</taxon>
        <taxon>Eubacteriales</taxon>
        <taxon>Proteinivoracaceae</taxon>
        <taxon>Anaerobranca</taxon>
    </lineage>
</organism>
<comment type="pathway">
    <text evidence="3 4">Cofactor biosynthesis; coenzyme A biosynthesis; CoA from (R)-pantothenate: step 2/5.</text>
</comment>
<keyword evidence="3" id="KW-0460">Magnesium</keyword>
<keyword evidence="2 3" id="KW-0456">Lyase</keyword>
<feature type="binding site" evidence="3">
    <location>
        <position position="337"/>
    </location>
    <ligand>
        <name>CTP</name>
        <dbReference type="ChEBI" id="CHEBI:37563"/>
    </ligand>
</feature>
<feature type="binding site" evidence="3">
    <location>
        <position position="341"/>
    </location>
    <ligand>
        <name>CTP</name>
        <dbReference type="ChEBI" id="CHEBI:37563"/>
    </ligand>
</feature>
<dbReference type="OrthoDB" id="9802554at2"/>
<comment type="function">
    <text evidence="4">Catalyzes two steps in the biosynthesis of coenzyme A. In the first step cysteine is conjugated to 4'-phosphopantothenate to form 4-phosphopantothenoylcysteine, in the latter compound is decarboxylated to form 4'-phosphopantotheine.</text>
</comment>
<dbReference type="RefSeq" id="WP_072905508.1">
    <property type="nucleotide sequence ID" value="NZ_FRAI01000005.1"/>
</dbReference>
<dbReference type="InterPro" id="IPR007085">
    <property type="entry name" value="DNA/pantothenate-metab_flavo_C"/>
</dbReference>
<accession>A0A1M6KR17</accession>
<comment type="similarity">
    <text evidence="3 4">In the N-terminal section; belongs to the HFCD (homo-oligomeric flavin containing Cys decarboxylase) superfamily.</text>
</comment>
<feature type="region of interest" description="Phosphopantothenoylcysteine decarboxylase" evidence="3">
    <location>
        <begin position="1"/>
        <end position="191"/>
    </location>
</feature>
<evidence type="ECO:0000313" key="7">
    <source>
        <dbReference type="EMBL" id="SHJ61382.1"/>
    </source>
</evidence>
<dbReference type="GO" id="GO:0004632">
    <property type="term" value="F:phosphopantothenate--cysteine ligase activity"/>
    <property type="evidence" value="ECO:0007669"/>
    <property type="project" value="UniProtKB-UniRule"/>
</dbReference>
<dbReference type="PANTHER" id="PTHR14359:SF6">
    <property type="entry name" value="PHOSPHOPANTOTHENOYLCYSTEINE DECARBOXYLASE"/>
    <property type="match status" value="1"/>
</dbReference>
<protein>
    <recommendedName>
        <fullName evidence="3">Coenzyme A biosynthesis bifunctional protein CoaBC</fullName>
    </recommendedName>
    <alternativeName>
        <fullName evidence="3">DNA/pantothenate metabolism flavoprotein</fullName>
    </alternativeName>
    <alternativeName>
        <fullName evidence="3">Phosphopantothenoylcysteine synthetase/decarboxylase</fullName>
        <shortName evidence="3">PPCS-PPCDC</shortName>
    </alternativeName>
    <domain>
        <recommendedName>
            <fullName evidence="3">Phosphopantothenoylcysteine decarboxylase</fullName>
            <shortName evidence="3">PPC decarboxylase</shortName>
            <shortName evidence="3">PPC-DC</shortName>
            <ecNumber evidence="3">4.1.1.36</ecNumber>
        </recommendedName>
        <alternativeName>
            <fullName evidence="3">CoaC</fullName>
        </alternativeName>
    </domain>
    <domain>
        <recommendedName>
            <fullName evidence="3">Phosphopantothenate--cysteine ligase</fullName>
            <ecNumber evidence="3">6.3.2.5</ecNumber>
        </recommendedName>
        <alternativeName>
            <fullName evidence="3">CoaB</fullName>
        </alternativeName>
        <alternativeName>
            <fullName evidence="3">Phosphopantothenoylcysteine synthetase</fullName>
            <shortName evidence="3">PPC synthetase</shortName>
            <shortName evidence="3">PPC-S</shortName>
        </alternativeName>
    </domain>
</protein>
<name>A0A1M6KR17_9FIRM</name>
<sequence>MGKKGVVVLGVTGGIAAYKAADLVSKLKKENYDVHVILTEHGRKFVTETTFQSLSQNPVYLDMFNIPQWNTEHIALAKRADVFVIAPATANIIGKVCSGIADDLLSTTIMATKAPVVFAPAMNTNMYENPIVQRNIATLKELGYLFIEPAEGRLACGDIGKGKMAEPMEILEYIEELLAKKEQDMPLKNKKVLVTAGPTREPLDPFRFITNYSSGKMGYAIAAEARKMGADVILISGPTNITPPKGVKVIYVETAQQMFEEVLKYYGDIDIVIKAAAVSDYRPVAYSNKKIKKQNEVNIELIKNPDILFELGKLKKHQVLVGFAAETNNLEEYAMEKLKSKNLDMIVVNEIGQKDSGFANDTNIIQIITNKGEKISYPKLDKGECAINILKKTLEFLKQVD</sequence>
<dbReference type="InterPro" id="IPR036551">
    <property type="entry name" value="Flavin_trans-like"/>
</dbReference>
<feature type="domain" description="Flavoprotein" evidence="5">
    <location>
        <begin position="7"/>
        <end position="176"/>
    </location>
</feature>
<dbReference type="GO" id="GO:0071513">
    <property type="term" value="C:phosphopantothenoylcysteine decarboxylase complex"/>
    <property type="evidence" value="ECO:0007669"/>
    <property type="project" value="TreeGrafter"/>
</dbReference>
<feature type="binding site" evidence="3">
    <location>
        <position position="290"/>
    </location>
    <ligand>
        <name>CTP</name>
        <dbReference type="ChEBI" id="CHEBI:37563"/>
    </ligand>
</feature>
<dbReference type="EMBL" id="FRAI01000005">
    <property type="protein sequence ID" value="SHJ61382.1"/>
    <property type="molecule type" value="Genomic_DNA"/>
</dbReference>
<reference evidence="8" key="1">
    <citation type="submission" date="2016-11" db="EMBL/GenBank/DDBJ databases">
        <authorList>
            <person name="Varghese N."/>
            <person name="Submissions S."/>
        </authorList>
    </citation>
    <scope>NUCLEOTIDE SEQUENCE [LARGE SCALE GENOMIC DNA]</scope>
    <source>
        <strain evidence="8">DSM 14826</strain>
    </source>
</reference>
<dbReference type="HAMAP" id="MF_02225">
    <property type="entry name" value="CoaBC"/>
    <property type="match status" value="1"/>
</dbReference>
<feature type="binding site" evidence="3">
    <location>
        <position position="323"/>
    </location>
    <ligand>
        <name>CTP</name>
        <dbReference type="ChEBI" id="CHEBI:37563"/>
    </ligand>
</feature>
<dbReference type="Gene3D" id="3.40.50.1950">
    <property type="entry name" value="Flavin prenyltransferase-like"/>
    <property type="match status" value="1"/>
</dbReference>
<feature type="region of interest" description="Phosphopantothenate--cysteine ligase" evidence="3">
    <location>
        <begin position="192"/>
        <end position="401"/>
    </location>
</feature>
<feature type="domain" description="DNA/pantothenate metabolism flavoprotein C-terminal" evidence="6">
    <location>
        <begin position="187"/>
        <end position="394"/>
    </location>
</feature>